<gene>
    <name evidence="1" type="ORF">TSUD_315980</name>
</gene>
<protein>
    <submittedName>
        <fullName evidence="1">Uncharacterized protein</fullName>
    </submittedName>
</protein>
<name>A0A2Z6MNA3_TRISU</name>
<accession>A0A2Z6MNA3</accession>
<sequence>MIGWLILCGRDGSRFCCSRGSISEQQNLLRSSGGQICSVGTAATTSGSQWRSDLIGHSSCVVMKTTKASRRDALPVRRRGCDTVVATRLVTLLAAAVVNQEDGGHS</sequence>
<organism evidence="1 2">
    <name type="scientific">Trifolium subterraneum</name>
    <name type="common">Subterranean clover</name>
    <dbReference type="NCBI Taxonomy" id="3900"/>
    <lineage>
        <taxon>Eukaryota</taxon>
        <taxon>Viridiplantae</taxon>
        <taxon>Streptophyta</taxon>
        <taxon>Embryophyta</taxon>
        <taxon>Tracheophyta</taxon>
        <taxon>Spermatophyta</taxon>
        <taxon>Magnoliopsida</taxon>
        <taxon>eudicotyledons</taxon>
        <taxon>Gunneridae</taxon>
        <taxon>Pentapetalae</taxon>
        <taxon>rosids</taxon>
        <taxon>fabids</taxon>
        <taxon>Fabales</taxon>
        <taxon>Fabaceae</taxon>
        <taxon>Papilionoideae</taxon>
        <taxon>50 kb inversion clade</taxon>
        <taxon>NPAAA clade</taxon>
        <taxon>Hologalegina</taxon>
        <taxon>IRL clade</taxon>
        <taxon>Trifolieae</taxon>
        <taxon>Trifolium</taxon>
    </lineage>
</organism>
<keyword evidence="2" id="KW-1185">Reference proteome</keyword>
<proteinExistence type="predicted"/>
<reference evidence="2" key="1">
    <citation type="journal article" date="2017" name="Front. Plant Sci.">
        <title>Climate Clever Clovers: New Paradigm to Reduce the Environmental Footprint of Ruminants by Breeding Low Methanogenic Forages Utilizing Haplotype Variation.</title>
        <authorList>
            <person name="Kaur P."/>
            <person name="Appels R."/>
            <person name="Bayer P.E."/>
            <person name="Keeble-Gagnere G."/>
            <person name="Wang J."/>
            <person name="Hirakawa H."/>
            <person name="Shirasawa K."/>
            <person name="Vercoe P."/>
            <person name="Stefanova K."/>
            <person name="Durmic Z."/>
            <person name="Nichols P."/>
            <person name="Revell C."/>
            <person name="Isobe S.N."/>
            <person name="Edwards D."/>
            <person name="Erskine W."/>
        </authorList>
    </citation>
    <scope>NUCLEOTIDE SEQUENCE [LARGE SCALE GENOMIC DNA]</scope>
    <source>
        <strain evidence="2">cv. Daliak</strain>
    </source>
</reference>
<evidence type="ECO:0000313" key="1">
    <source>
        <dbReference type="EMBL" id="GAU31173.1"/>
    </source>
</evidence>
<evidence type="ECO:0000313" key="2">
    <source>
        <dbReference type="Proteomes" id="UP000242715"/>
    </source>
</evidence>
<dbReference type="AlphaFoldDB" id="A0A2Z6MNA3"/>
<dbReference type="Proteomes" id="UP000242715">
    <property type="component" value="Unassembled WGS sequence"/>
</dbReference>
<dbReference type="EMBL" id="DF973447">
    <property type="protein sequence ID" value="GAU31173.1"/>
    <property type="molecule type" value="Genomic_DNA"/>
</dbReference>